<organism evidence="5 6">
    <name type="scientific">Ceratosolen solmsi marchali</name>
    <dbReference type="NCBI Taxonomy" id="326594"/>
    <lineage>
        <taxon>Eukaryota</taxon>
        <taxon>Metazoa</taxon>
        <taxon>Ecdysozoa</taxon>
        <taxon>Arthropoda</taxon>
        <taxon>Hexapoda</taxon>
        <taxon>Insecta</taxon>
        <taxon>Pterygota</taxon>
        <taxon>Neoptera</taxon>
        <taxon>Endopterygota</taxon>
        <taxon>Hymenoptera</taxon>
        <taxon>Apocrita</taxon>
        <taxon>Proctotrupomorpha</taxon>
        <taxon>Chalcidoidea</taxon>
        <taxon>Agaonidae</taxon>
        <taxon>Agaoninae</taxon>
        <taxon>Ceratosolen</taxon>
    </lineage>
</organism>
<keyword evidence="5" id="KW-1185">Reference proteome</keyword>
<feature type="domain" description="Lebercilin" evidence="4">
    <location>
        <begin position="88"/>
        <end position="278"/>
    </location>
</feature>
<dbReference type="InterPro" id="IPR028933">
    <property type="entry name" value="Lebercilin_dom"/>
</dbReference>
<evidence type="ECO:0000259" key="4">
    <source>
        <dbReference type="Pfam" id="PF15619"/>
    </source>
</evidence>
<evidence type="ECO:0000256" key="2">
    <source>
        <dbReference type="ARBA" id="ARBA00023054"/>
    </source>
</evidence>
<sequence>MQSDVPPLPISCLTTNIRVYRNSNLTPELTAQESTLNPFYKSRQSALLASNKKKLCPIIAESSPSPYKNSAHFNPPDIAKSPRKSVIRQRISSAKMLRIKQLQNQLADAHFHLNELSNENKLLKVIQKRQDTALKRYEGTNAELPRIIHSHHEDLRVLQTKFKKLKCQYKETSDVLKDKENELHSLQIQNKKLLQLSKDRQLREREKLQTQVLDLNHRIDQQDEIIQTLKRKLALESKYLKHQLHKEILKHKETQKQLQDTQFKLKTLEELTEQRERKSYQSSRIAFFNKNRSTTTSQSLTNLSESRSENLIKAQSFRRRSSETATGQSLPALHGATLLSGSRFQNSHKLAPFSIPKSNIRDSPIKESRLEEIDITDSQVDLYLGLEDVKKISELPKALKQEFHYPSHDDSRDEDDILHKLDISQSSNFTNGSRLLYTRFHSYKILVNSAADDIRTSNMETTNGSLSLSKDNNSDIENKEIKCDHDSVVTVVSKVLLKADVDVTRGYSNSNLESQIEIPIDLNIGKDRIEEKSDIDIGNLELKKIKTPSNLSKLLNKVDQYYNNSLDCIEGNDLSKLNLAVDNDEIKLTSLSSSLIDYHPADDAQDQLSKNSIEYSKATLSSYIYKNDNSKVNETKFVGNEAINGSNAENNSSNSEQIFDITEDNNSQESKKYVKHYDSNGKAKHNHLEKLKNKTERKTAEENTKIFDKAKLLAAMKAIDDNENVEFINKKIQRNSMINQFKIAENLYSNVPAHSRKKSDIMNEIFSDTKLDNNKNSNEY</sequence>
<dbReference type="GO" id="GO:0005930">
    <property type="term" value="C:axoneme"/>
    <property type="evidence" value="ECO:0007669"/>
    <property type="project" value="TreeGrafter"/>
</dbReference>
<dbReference type="Pfam" id="PF15619">
    <property type="entry name" value="Lebercilin"/>
    <property type="match status" value="1"/>
</dbReference>
<comment type="similarity">
    <text evidence="1">Belongs to the LCA5 family.</text>
</comment>
<dbReference type="GeneID" id="105359057"/>
<accession>A0AAJ6VIH4</accession>
<proteinExistence type="inferred from homology"/>
<protein>
    <submittedName>
        <fullName evidence="6">Uncharacterized protein LOC105359057</fullName>
    </submittedName>
</protein>
<dbReference type="Proteomes" id="UP000695007">
    <property type="component" value="Unplaced"/>
</dbReference>
<evidence type="ECO:0000313" key="6">
    <source>
        <dbReference type="RefSeq" id="XP_011493835.1"/>
    </source>
</evidence>
<dbReference type="KEGG" id="csol:105359057"/>
<dbReference type="PANTHER" id="PTHR16650:SF6">
    <property type="entry name" value="GH21622P"/>
    <property type="match status" value="1"/>
</dbReference>
<name>A0AAJ6VIH4_9HYME</name>
<dbReference type="PANTHER" id="PTHR16650">
    <property type="entry name" value="C21ORF13-RELATED"/>
    <property type="match status" value="1"/>
</dbReference>
<dbReference type="InterPro" id="IPR026188">
    <property type="entry name" value="Lebercilin-like"/>
</dbReference>
<feature type="coiled-coil region" evidence="3">
    <location>
        <begin position="162"/>
        <end position="271"/>
    </location>
</feature>
<gene>
    <name evidence="6" type="primary">LOC105359057</name>
</gene>
<evidence type="ECO:0000256" key="3">
    <source>
        <dbReference type="SAM" id="Coils"/>
    </source>
</evidence>
<reference evidence="6" key="1">
    <citation type="submission" date="2025-08" db="UniProtKB">
        <authorList>
            <consortium name="RefSeq"/>
        </authorList>
    </citation>
    <scope>IDENTIFICATION</scope>
</reference>
<evidence type="ECO:0000256" key="1">
    <source>
        <dbReference type="ARBA" id="ARBA00010229"/>
    </source>
</evidence>
<keyword evidence="2 3" id="KW-0175">Coiled coil</keyword>
<dbReference type="AlphaFoldDB" id="A0AAJ6VIH4"/>
<dbReference type="GO" id="GO:0042073">
    <property type="term" value="P:intraciliary transport"/>
    <property type="evidence" value="ECO:0007669"/>
    <property type="project" value="TreeGrafter"/>
</dbReference>
<evidence type="ECO:0000313" key="5">
    <source>
        <dbReference type="Proteomes" id="UP000695007"/>
    </source>
</evidence>
<dbReference type="RefSeq" id="XP_011493835.1">
    <property type="nucleotide sequence ID" value="XM_011495533.1"/>
</dbReference>